<dbReference type="PANTHER" id="PTHR14614">
    <property type="entry name" value="HEPATOCELLULAR CARCINOMA-ASSOCIATED ANTIGEN"/>
    <property type="match status" value="1"/>
</dbReference>
<gene>
    <name evidence="1" type="ORF">NPX13_g1104</name>
</gene>
<sequence>MAEVDSQLRLLRRQYFQLFEPDFLAWPHPQLLRRGDAQDWLFKHLFDESRNPHLPPERYQLRVLRPLVSRVEKSIQDPEEDEISDALMGRIGALMTHGVPSEFETMKERAYVTFTCLADNQMSQDEGVNENTDGEPTITLLERRNLISGSRTTGHRTWEAALHLGSYLLTRPGQDIVRGKSVLELGAGTGFLAILCAKHLGAKHVTTTDGDESVVDYLKENLVLNDVKEGNSVVARTLWWGEELKGTWVEEECDSVPYDVVVGADITYDKEAIKALIQTLRHLFQMRPGLLVIIAGVVRNADTFQTFQDECTNAHFTVEEITFAAKPMREQKAMFYAAAVPIRILKITSNE</sequence>
<evidence type="ECO:0000313" key="1">
    <source>
        <dbReference type="EMBL" id="KAJ3579460.1"/>
    </source>
</evidence>
<dbReference type="CDD" id="cd02440">
    <property type="entry name" value="AdoMet_MTases"/>
    <property type="match status" value="1"/>
</dbReference>
<dbReference type="InterPro" id="IPR029063">
    <property type="entry name" value="SAM-dependent_MTases_sf"/>
</dbReference>
<dbReference type="VEuPathDB" id="FungiDB:F4678DRAFT_427465"/>
<dbReference type="Proteomes" id="UP001148614">
    <property type="component" value="Unassembled WGS sequence"/>
</dbReference>
<protein>
    <recommendedName>
        <fullName evidence="3">FAM86 N-terminal domain-containing protein</fullName>
    </recommendedName>
</protein>
<dbReference type="GO" id="GO:0008757">
    <property type="term" value="F:S-adenosylmethionine-dependent methyltransferase activity"/>
    <property type="evidence" value="ECO:0007669"/>
    <property type="project" value="UniProtKB-ARBA"/>
</dbReference>
<accession>A0A9W8TRI2</accession>
<evidence type="ECO:0008006" key="3">
    <source>
        <dbReference type="Google" id="ProtNLM"/>
    </source>
</evidence>
<dbReference type="PANTHER" id="PTHR14614:SF130">
    <property type="entry name" value="PROTEIN-LYSINE N-METHYLTRANSFERASE EEF2KMT"/>
    <property type="match status" value="1"/>
</dbReference>
<dbReference type="Pfam" id="PF10294">
    <property type="entry name" value="Methyltransf_16"/>
    <property type="match status" value="1"/>
</dbReference>
<dbReference type="EMBL" id="JANPWZ010000094">
    <property type="protein sequence ID" value="KAJ3579460.1"/>
    <property type="molecule type" value="Genomic_DNA"/>
</dbReference>
<dbReference type="SUPFAM" id="SSF53335">
    <property type="entry name" value="S-adenosyl-L-methionine-dependent methyltransferases"/>
    <property type="match status" value="1"/>
</dbReference>
<proteinExistence type="predicted"/>
<name>A0A9W8TRI2_9PEZI</name>
<evidence type="ECO:0000313" key="2">
    <source>
        <dbReference type="Proteomes" id="UP001148614"/>
    </source>
</evidence>
<reference evidence="1" key="1">
    <citation type="submission" date="2022-07" db="EMBL/GenBank/DDBJ databases">
        <title>Genome Sequence of Xylaria arbuscula.</title>
        <authorList>
            <person name="Buettner E."/>
        </authorList>
    </citation>
    <scope>NUCLEOTIDE SEQUENCE</scope>
    <source>
        <strain evidence="1">VT107</strain>
    </source>
</reference>
<comment type="caution">
    <text evidence="1">The sequence shown here is derived from an EMBL/GenBank/DDBJ whole genome shotgun (WGS) entry which is preliminary data.</text>
</comment>
<dbReference type="Gene3D" id="3.40.50.150">
    <property type="entry name" value="Vaccinia Virus protein VP39"/>
    <property type="match status" value="1"/>
</dbReference>
<organism evidence="1 2">
    <name type="scientific">Xylaria arbuscula</name>
    <dbReference type="NCBI Taxonomy" id="114810"/>
    <lineage>
        <taxon>Eukaryota</taxon>
        <taxon>Fungi</taxon>
        <taxon>Dikarya</taxon>
        <taxon>Ascomycota</taxon>
        <taxon>Pezizomycotina</taxon>
        <taxon>Sordariomycetes</taxon>
        <taxon>Xylariomycetidae</taxon>
        <taxon>Xylariales</taxon>
        <taxon>Xylariaceae</taxon>
        <taxon>Xylaria</taxon>
    </lineage>
</organism>
<dbReference type="GO" id="GO:0005737">
    <property type="term" value="C:cytoplasm"/>
    <property type="evidence" value="ECO:0007669"/>
    <property type="project" value="TreeGrafter"/>
</dbReference>
<dbReference type="InterPro" id="IPR019410">
    <property type="entry name" value="Methyltransf_16"/>
</dbReference>
<dbReference type="OrthoDB" id="194386at2759"/>
<dbReference type="AlphaFoldDB" id="A0A9W8TRI2"/>
<keyword evidence="2" id="KW-1185">Reference proteome</keyword>